<organism evidence="1 2">
    <name type="scientific">Ilyodon furcidens</name>
    <name type="common">goldbreast splitfin</name>
    <dbReference type="NCBI Taxonomy" id="33524"/>
    <lineage>
        <taxon>Eukaryota</taxon>
        <taxon>Metazoa</taxon>
        <taxon>Chordata</taxon>
        <taxon>Craniata</taxon>
        <taxon>Vertebrata</taxon>
        <taxon>Euteleostomi</taxon>
        <taxon>Actinopterygii</taxon>
        <taxon>Neopterygii</taxon>
        <taxon>Teleostei</taxon>
        <taxon>Neoteleostei</taxon>
        <taxon>Acanthomorphata</taxon>
        <taxon>Ovalentaria</taxon>
        <taxon>Atherinomorphae</taxon>
        <taxon>Cyprinodontiformes</taxon>
        <taxon>Goodeidae</taxon>
        <taxon>Ilyodon</taxon>
    </lineage>
</organism>
<reference evidence="1 2" key="1">
    <citation type="submission" date="2021-06" db="EMBL/GenBank/DDBJ databases">
        <authorList>
            <person name="Palmer J.M."/>
        </authorList>
    </citation>
    <scope>NUCLEOTIDE SEQUENCE [LARGE SCALE GENOMIC DNA]</scope>
    <source>
        <strain evidence="2">if_2019</strain>
        <tissue evidence="1">Muscle</tissue>
    </source>
</reference>
<name>A0ABV0TCG3_9TELE</name>
<comment type="caution">
    <text evidence="1">The sequence shown here is derived from an EMBL/GenBank/DDBJ whole genome shotgun (WGS) entry which is preliminary data.</text>
</comment>
<protein>
    <submittedName>
        <fullName evidence="1">Uncharacterized protein</fullName>
    </submittedName>
</protein>
<dbReference type="Proteomes" id="UP001482620">
    <property type="component" value="Unassembled WGS sequence"/>
</dbReference>
<proteinExistence type="predicted"/>
<dbReference type="EMBL" id="JAHRIQ010027919">
    <property type="protein sequence ID" value="MEQ2230597.1"/>
    <property type="molecule type" value="Genomic_DNA"/>
</dbReference>
<keyword evidence="2" id="KW-1185">Reference proteome</keyword>
<evidence type="ECO:0000313" key="2">
    <source>
        <dbReference type="Proteomes" id="UP001482620"/>
    </source>
</evidence>
<evidence type="ECO:0000313" key="1">
    <source>
        <dbReference type="EMBL" id="MEQ2230597.1"/>
    </source>
</evidence>
<gene>
    <name evidence="1" type="ORF">ILYODFUR_031076</name>
</gene>
<accession>A0ABV0TCG3</accession>
<sequence length="107" mass="11993">MADNEKLDNQRLKNFKNKGRDLEVKVVQIGVSAYGWRCRRHRCCVHGQRLPLGSAVTSFLIPTHLEICCVNPARAFTCNPVKTTGLGWVVNPVWVFGYVTPAHRAAC</sequence>